<dbReference type="SUPFAM" id="SSF53474">
    <property type="entry name" value="alpha/beta-Hydrolases"/>
    <property type="match status" value="1"/>
</dbReference>
<evidence type="ECO:0000313" key="5">
    <source>
        <dbReference type="EMBL" id="KUZ88708.1"/>
    </source>
</evidence>
<evidence type="ECO:0000313" key="6">
    <source>
        <dbReference type="Proteomes" id="UP000065521"/>
    </source>
</evidence>
<dbReference type="GO" id="GO:0008236">
    <property type="term" value="F:serine-type peptidase activity"/>
    <property type="evidence" value="ECO:0007669"/>
    <property type="project" value="InterPro"/>
</dbReference>
<keyword evidence="1" id="KW-0378">Hydrolase</keyword>
<protein>
    <recommendedName>
        <fullName evidence="4">Peptidase S9 prolyl oligopeptidase catalytic domain-containing protein</fullName>
    </recommendedName>
</protein>
<dbReference type="Gene3D" id="3.40.50.1820">
    <property type="entry name" value="alpha/beta hydrolase"/>
    <property type="match status" value="1"/>
</dbReference>
<name>A0A102K7J0_9BURK</name>
<dbReference type="PANTHER" id="PTHR22946">
    <property type="entry name" value="DIENELACTONE HYDROLASE DOMAIN-CONTAINING PROTEIN-RELATED"/>
    <property type="match status" value="1"/>
</dbReference>
<evidence type="ECO:0000256" key="2">
    <source>
        <dbReference type="SAM" id="MobiDB-lite"/>
    </source>
</evidence>
<feature type="chain" id="PRO_5007112684" description="Peptidase S9 prolyl oligopeptidase catalytic domain-containing protein" evidence="3">
    <location>
        <begin position="22"/>
        <end position="420"/>
    </location>
</feature>
<dbReference type="Proteomes" id="UP000065521">
    <property type="component" value="Unassembled WGS sequence"/>
</dbReference>
<dbReference type="GO" id="GO:0006508">
    <property type="term" value="P:proteolysis"/>
    <property type="evidence" value="ECO:0007669"/>
    <property type="project" value="InterPro"/>
</dbReference>
<dbReference type="InterPro" id="IPR050261">
    <property type="entry name" value="FrsA_esterase"/>
</dbReference>
<keyword evidence="3" id="KW-0732">Signal</keyword>
<proteinExistence type="predicted"/>
<comment type="caution">
    <text evidence="5">The sequence shown here is derived from an EMBL/GenBank/DDBJ whole genome shotgun (WGS) entry which is preliminary data.</text>
</comment>
<dbReference type="Pfam" id="PF00326">
    <property type="entry name" value="Peptidase_S9"/>
    <property type="match status" value="1"/>
</dbReference>
<feature type="signal peptide" evidence="3">
    <location>
        <begin position="1"/>
        <end position="21"/>
    </location>
</feature>
<evidence type="ECO:0000256" key="1">
    <source>
        <dbReference type="ARBA" id="ARBA00022801"/>
    </source>
</evidence>
<feature type="region of interest" description="Disordered" evidence="2">
    <location>
        <begin position="401"/>
        <end position="420"/>
    </location>
</feature>
<dbReference type="RefSeq" id="WP_059634352.1">
    <property type="nucleotide sequence ID" value="NZ_LOTK01000043.1"/>
</dbReference>
<dbReference type="EMBL" id="LOTN01000036">
    <property type="protein sequence ID" value="KUZ88708.1"/>
    <property type="molecule type" value="Genomic_DNA"/>
</dbReference>
<evidence type="ECO:0000256" key="3">
    <source>
        <dbReference type="SAM" id="SignalP"/>
    </source>
</evidence>
<dbReference type="InterPro" id="IPR029058">
    <property type="entry name" value="AB_hydrolase_fold"/>
</dbReference>
<dbReference type="InterPro" id="IPR001375">
    <property type="entry name" value="Peptidase_S9_cat"/>
</dbReference>
<sequence>MAFSKVLVGWMAACALSAALADTLPNAGASSGPLARAERFDYGDSGLPQIAADLNERIIRIPADASGAVTLEATLFKPDGPGPFPLVVFNHGKNPGDLHQQPRSRPLAFAREFVRRGYAVIAPNRQGFAGSGGTYQQEGCNVAKNGLAQAADIGATVRYMSREPYVDASHIVVAGTSHGGLASIAYGTEAAAGVRGIINFSGGLRQDLCDGWQRNLVDAFDQYGARTAVQSLWLYGDNDSVWTPALVAQMHDAYASHGTRAQFVDFGRYKDDAHRLIVDRDGVPVWWPAVNAFLAKLNLPTAVRYAVANPHEPKASGYASIDAVDAVPFIDAAGRDGYRRFLNQHPSRAFAVSAEGAWSWAEGGDDPMALALDNCAKQGAGACRLYAVNDRVVWNANASQTADNAERDDGAQAARSLAAR</sequence>
<accession>A0A102K7J0</accession>
<reference evidence="5 6" key="1">
    <citation type="submission" date="2015-11" db="EMBL/GenBank/DDBJ databases">
        <title>Expanding the genomic diversity of Burkholderia species for the development of highly accurate diagnostics.</title>
        <authorList>
            <person name="Sahl J."/>
            <person name="Keim P."/>
            <person name="Wagner D."/>
        </authorList>
    </citation>
    <scope>NUCLEOTIDE SEQUENCE [LARGE SCALE GENOMIC DNA]</scope>
    <source>
        <strain evidence="5 6">RF32-BP4</strain>
    </source>
</reference>
<gene>
    <name evidence="5" type="ORF">WI38_18180</name>
</gene>
<dbReference type="GO" id="GO:0052689">
    <property type="term" value="F:carboxylic ester hydrolase activity"/>
    <property type="evidence" value="ECO:0007669"/>
    <property type="project" value="UniProtKB-ARBA"/>
</dbReference>
<evidence type="ECO:0000259" key="4">
    <source>
        <dbReference type="Pfam" id="PF00326"/>
    </source>
</evidence>
<feature type="domain" description="Peptidase S9 prolyl oligopeptidase catalytic" evidence="4">
    <location>
        <begin position="114"/>
        <end position="185"/>
    </location>
</feature>
<dbReference type="AlphaFoldDB" id="A0A102K7J0"/>
<organism evidence="5 6">
    <name type="scientific">Burkholderia ubonensis</name>
    <dbReference type="NCBI Taxonomy" id="101571"/>
    <lineage>
        <taxon>Bacteria</taxon>
        <taxon>Pseudomonadati</taxon>
        <taxon>Pseudomonadota</taxon>
        <taxon>Betaproteobacteria</taxon>
        <taxon>Burkholderiales</taxon>
        <taxon>Burkholderiaceae</taxon>
        <taxon>Burkholderia</taxon>
        <taxon>Burkholderia cepacia complex</taxon>
    </lineage>
</organism>
<dbReference type="PANTHER" id="PTHR22946:SF9">
    <property type="entry name" value="POLYKETIDE TRANSFERASE AF380"/>
    <property type="match status" value="1"/>
</dbReference>